<evidence type="ECO:0000256" key="2">
    <source>
        <dbReference type="ARBA" id="ARBA00010350"/>
    </source>
</evidence>
<protein>
    <recommendedName>
        <fullName evidence="9">Modulator of FtsH protease</fullName>
    </recommendedName>
</protein>
<evidence type="ECO:0000256" key="4">
    <source>
        <dbReference type="ARBA" id="ARBA00022989"/>
    </source>
</evidence>
<dbReference type="GO" id="GO:0016020">
    <property type="term" value="C:membrane"/>
    <property type="evidence" value="ECO:0007669"/>
    <property type="project" value="UniProtKB-SubCell"/>
</dbReference>
<keyword evidence="5 6" id="KW-0472">Membrane</keyword>
<dbReference type="eggNOG" id="COG0670">
    <property type="taxonomic scope" value="Bacteria"/>
</dbReference>
<dbReference type="PANTHER" id="PTHR23291">
    <property type="entry name" value="BAX INHIBITOR-RELATED"/>
    <property type="match status" value="1"/>
</dbReference>
<keyword evidence="3 6" id="KW-0812">Transmembrane</keyword>
<dbReference type="RefSeq" id="WP_074953371.1">
    <property type="nucleotide sequence ID" value="NZ_FPBV01000013.1"/>
</dbReference>
<evidence type="ECO:0000313" key="8">
    <source>
        <dbReference type="Proteomes" id="UP000183508"/>
    </source>
</evidence>
<dbReference type="OrthoDB" id="9793828at2"/>
<feature type="transmembrane region" description="Helical" evidence="6">
    <location>
        <begin position="183"/>
        <end position="206"/>
    </location>
</feature>
<reference evidence="8" key="1">
    <citation type="submission" date="2016-10" db="EMBL/GenBank/DDBJ databases">
        <authorList>
            <person name="Varghese N."/>
        </authorList>
    </citation>
    <scope>NUCLEOTIDE SEQUENCE [LARGE SCALE GENOMIC DNA]</scope>
    <source>
        <strain evidence="8">DSM 17980</strain>
    </source>
</reference>
<sequence>MQTYVMTRNHVMSRVFFGLFLSLLTGSAGVYAGSYMPPAVSGILLLVGLVMLVAAMFIQRRRAVGMPFVLAFTFVFGAALWQPINFYLVNIGPAPVVKALAVSAAAFLVAAAVASRSSFDFTFLGGFLFIGLLALLIMGLVSLFLPFSSTMGLVYSVLGIAVFVGYVLFDVNRMVHLGLSDEMVPWVVLSLYVDFVNLFLFVLRLFGILQSDRR</sequence>
<dbReference type="Pfam" id="PF01027">
    <property type="entry name" value="Bax1-I"/>
    <property type="match status" value="1"/>
</dbReference>
<name>A0A1I7K267_9BACL</name>
<feature type="transmembrane region" description="Helical" evidence="6">
    <location>
        <begin position="65"/>
        <end position="84"/>
    </location>
</feature>
<gene>
    <name evidence="7" type="ORF">SAMN05421543_11341</name>
</gene>
<feature type="transmembrane region" description="Helical" evidence="6">
    <location>
        <begin position="121"/>
        <end position="147"/>
    </location>
</feature>
<proteinExistence type="inferred from homology"/>
<dbReference type="PANTHER" id="PTHR23291:SF50">
    <property type="entry name" value="PROTEIN LIFEGUARD 4"/>
    <property type="match status" value="1"/>
</dbReference>
<feature type="transmembrane region" description="Helical" evidence="6">
    <location>
        <begin position="153"/>
        <end position="171"/>
    </location>
</feature>
<evidence type="ECO:0000313" key="7">
    <source>
        <dbReference type="EMBL" id="SFU91524.1"/>
    </source>
</evidence>
<dbReference type="STRING" id="392015.SAMN05421543_11341"/>
<evidence type="ECO:0000256" key="1">
    <source>
        <dbReference type="ARBA" id="ARBA00004141"/>
    </source>
</evidence>
<dbReference type="EMBL" id="FPBV01000013">
    <property type="protein sequence ID" value="SFU91524.1"/>
    <property type="molecule type" value="Genomic_DNA"/>
</dbReference>
<dbReference type="Proteomes" id="UP000183508">
    <property type="component" value="Unassembled WGS sequence"/>
</dbReference>
<evidence type="ECO:0008006" key="9">
    <source>
        <dbReference type="Google" id="ProtNLM"/>
    </source>
</evidence>
<accession>A0A1I7K267</accession>
<comment type="subcellular location">
    <subcellularLocation>
        <location evidence="1">Membrane</location>
        <topology evidence="1">Multi-pass membrane protein</topology>
    </subcellularLocation>
</comment>
<dbReference type="AlphaFoldDB" id="A0A1I7K267"/>
<feature type="transmembrane region" description="Helical" evidence="6">
    <location>
        <begin position="42"/>
        <end position="58"/>
    </location>
</feature>
<comment type="similarity">
    <text evidence="2 6">Belongs to the BI1 family.</text>
</comment>
<evidence type="ECO:0000256" key="3">
    <source>
        <dbReference type="ARBA" id="ARBA00022692"/>
    </source>
</evidence>
<evidence type="ECO:0000256" key="6">
    <source>
        <dbReference type="RuleBase" id="RU004379"/>
    </source>
</evidence>
<keyword evidence="4 6" id="KW-1133">Transmembrane helix</keyword>
<keyword evidence="8" id="KW-1185">Reference proteome</keyword>
<dbReference type="InterPro" id="IPR006214">
    <property type="entry name" value="Bax_inhibitor_1-related"/>
</dbReference>
<organism evidence="7 8">
    <name type="scientific">Alicyclobacillus macrosporangiidus</name>
    <dbReference type="NCBI Taxonomy" id="392015"/>
    <lineage>
        <taxon>Bacteria</taxon>
        <taxon>Bacillati</taxon>
        <taxon>Bacillota</taxon>
        <taxon>Bacilli</taxon>
        <taxon>Bacillales</taxon>
        <taxon>Alicyclobacillaceae</taxon>
        <taxon>Alicyclobacillus</taxon>
    </lineage>
</organism>
<evidence type="ECO:0000256" key="5">
    <source>
        <dbReference type="ARBA" id="ARBA00023136"/>
    </source>
</evidence>